<dbReference type="Pfam" id="PF07574">
    <property type="entry name" value="SMC_Nse1"/>
    <property type="match status" value="1"/>
</dbReference>
<feature type="region of interest" description="Disordered" evidence="16">
    <location>
        <begin position="622"/>
        <end position="646"/>
    </location>
</feature>
<dbReference type="GO" id="GO:0008270">
    <property type="term" value="F:zinc ion binding"/>
    <property type="evidence" value="ECO:0007669"/>
    <property type="project" value="UniProtKB-KW"/>
</dbReference>
<dbReference type="InterPro" id="IPR006076">
    <property type="entry name" value="FAD-dep_OxRdtase"/>
</dbReference>
<keyword evidence="13" id="KW-0234">DNA repair</keyword>
<dbReference type="CDD" id="cd16493">
    <property type="entry name" value="RING-CH-C4HC3_NSE1"/>
    <property type="match status" value="1"/>
</dbReference>
<feature type="compositionally biased region" description="Low complexity" evidence="16">
    <location>
        <begin position="779"/>
        <end position="790"/>
    </location>
</feature>
<dbReference type="Gene3D" id="3.50.50.60">
    <property type="entry name" value="FAD/NAD(P)-binding domain"/>
    <property type="match status" value="1"/>
</dbReference>
<dbReference type="Gene3D" id="3.30.9.10">
    <property type="entry name" value="D-Amino Acid Oxidase, subunit A, domain 2"/>
    <property type="match status" value="1"/>
</dbReference>
<dbReference type="InterPro" id="IPR036188">
    <property type="entry name" value="FAD/NAD-bd_sf"/>
</dbReference>
<keyword evidence="11" id="KW-0862">Zinc</keyword>
<comment type="similarity">
    <text evidence="3">Belongs to the NSE1 family.</text>
</comment>
<dbReference type="Proteomes" id="UP000214365">
    <property type="component" value="Unassembled WGS sequence"/>
</dbReference>
<organism evidence="18 19">
    <name type="scientific">Talaromyces atroroseus</name>
    <dbReference type="NCBI Taxonomy" id="1441469"/>
    <lineage>
        <taxon>Eukaryota</taxon>
        <taxon>Fungi</taxon>
        <taxon>Dikarya</taxon>
        <taxon>Ascomycota</taxon>
        <taxon>Pezizomycotina</taxon>
        <taxon>Eurotiomycetes</taxon>
        <taxon>Eurotiomycetidae</taxon>
        <taxon>Eurotiales</taxon>
        <taxon>Trichocomaceae</taxon>
        <taxon>Talaromyces</taxon>
        <taxon>Talaromyces sect. Trachyspermi</taxon>
    </lineage>
</organism>
<evidence type="ECO:0000256" key="14">
    <source>
        <dbReference type="ARBA" id="ARBA00023242"/>
    </source>
</evidence>
<dbReference type="AlphaFoldDB" id="A0A225B5F8"/>
<evidence type="ECO:0000256" key="11">
    <source>
        <dbReference type="ARBA" id="ARBA00022833"/>
    </source>
</evidence>
<dbReference type="Gene3D" id="3.90.1150.220">
    <property type="match status" value="1"/>
</dbReference>
<evidence type="ECO:0000256" key="1">
    <source>
        <dbReference type="ARBA" id="ARBA00000900"/>
    </source>
</evidence>
<dbReference type="RefSeq" id="XP_020122226.1">
    <property type="nucleotide sequence ID" value="XM_020264326.1"/>
</dbReference>
<comment type="subcellular location">
    <subcellularLocation>
        <location evidence="2">Nucleus</location>
    </subcellularLocation>
</comment>
<keyword evidence="9 15" id="KW-0863">Zinc-finger</keyword>
<dbReference type="InterPro" id="IPR036388">
    <property type="entry name" value="WH-like_DNA-bd_sf"/>
</dbReference>
<dbReference type="STRING" id="1441469.A0A225B5F8"/>
<feature type="compositionally biased region" description="Low complexity" evidence="16">
    <location>
        <begin position="634"/>
        <end position="646"/>
    </location>
</feature>
<reference evidence="18 19" key="1">
    <citation type="submission" date="2015-06" db="EMBL/GenBank/DDBJ databases">
        <title>Talaromyces atroroseus IBT 11181 draft genome.</title>
        <authorList>
            <person name="Rasmussen K.B."/>
            <person name="Rasmussen S."/>
            <person name="Petersen B."/>
            <person name="Sicheritz-Ponten T."/>
            <person name="Mortensen U.H."/>
            <person name="Thrane U."/>
        </authorList>
    </citation>
    <scope>NUCLEOTIDE SEQUENCE [LARGE SCALE GENOMIC DNA]</scope>
    <source>
        <strain evidence="18 19">IBT 11181</strain>
    </source>
</reference>
<evidence type="ECO:0000256" key="9">
    <source>
        <dbReference type="ARBA" id="ARBA00022771"/>
    </source>
</evidence>
<dbReference type="SUPFAM" id="SSF57850">
    <property type="entry name" value="RING/U-box"/>
    <property type="match status" value="1"/>
</dbReference>
<dbReference type="InterPro" id="IPR013083">
    <property type="entry name" value="Znf_RING/FYVE/PHD"/>
</dbReference>
<evidence type="ECO:0000256" key="10">
    <source>
        <dbReference type="ARBA" id="ARBA00022786"/>
    </source>
</evidence>
<dbReference type="GO" id="GO:0030915">
    <property type="term" value="C:Smc5-Smc6 complex"/>
    <property type="evidence" value="ECO:0007669"/>
    <property type="project" value="InterPro"/>
</dbReference>
<dbReference type="GO" id="GO:0000724">
    <property type="term" value="P:double-strand break repair via homologous recombination"/>
    <property type="evidence" value="ECO:0007669"/>
    <property type="project" value="TreeGrafter"/>
</dbReference>
<evidence type="ECO:0000313" key="18">
    <source>
        <dbReference type="EMBL" id="OKL62105.1"/>
    </source>
</evidence>
<dbReference type="Pfam" id="PF08746">
    <property type="entry name" value="zf-RING-like"/>
    <property type="match status" value="1"/>
</dbReference>
<dbReference type="PANTHER" id="PTHR20973">
    <property type="entry name" value="NON-SMC ELEMENT 1-RELATED"/>
    <property type="match status" value="1"/>
</dbReference>
<dbReference type="PANTHER" id="PTHR20973:SF0">
    <property type="entry name" value="NON-STRUCTURAL MAINTENANCE OF CHROMOSOMES ELEMENT 1 HOMOLOG"/>
    <property type="match status" value="1"/>
</dbReference>
<keyword evidence="6" id="KW-0808">Transferase</keyword>
<dbReference type="SUPFAM" id="SSF51905">
    <property type="entry name" value="FAD/NAD(P)-binding domain"/>
    <property type="match status" value="1"/>
</dbReference>
<comment type="caution">
    <text evidence="18">The sequence shown here is derived from an EMBL/GenBank/DDBJ whole genome shotgun (WGS) entry which is preliminary data.</text>
</comment>
<sequence>MSTVIIGGGIIGASIAFYLSNDSASNEQQPIHVIESSSHPFTGASGYAAGFLAKDWFAPALAPLGAYSFELHKQLAAEFDGNRKWGYMPGTALSLDVTAASIADNASTGYDWLRDGGSRALASTVSQQRGQDGESNPLWLTKQRGGRVEVISGEETVAQVRTPRDPSRLCHFLHETTLARDVQWHHPAQVVSVTTDASTHAVSSVTVLNSSTQTEYTLPCRNLVMCAGPWTTLVYKSLFPSASVQPHISPLAGYSLLVRSPRHTLLHEHDKYKGRSHAVFTTLPEGEGGEENGENGFSPEIFSREGAEIYIAGLNFSNLPLPTRAEGSKAVMDAQKMAQLKKVAVQFLGKLAEDDNNDGVSTNVDDLEILREALCFRPVSDTGLPIVSRVKEEYLGHQHQAGSRSAVGRNIGGVFVATGHGPWGISQSLGTGKVVADMVDGIEPAVDPSLKHNIPFASQPTMANTMYEGGYNDSNRAFLQAFMARSTMTFEDARPVLAAIFTAQEGREVLAEDITQADLNSYIAAANSAISPFDLEIRSTKPQIAVSLPNGAQTVSSSNNPPLVYALVNTTSDPLTQLATTYSVDEIAFVKRLLDAMFETYNTRRLEAMVVSSMQAIQLAKASSENNANRRESTNNAATNQGGAAQSLTMTQAESMLGRLVEEGWFEKSSKGFYSLSPRGLMELRGWLVETYNDEDEHGHRARRIKFCAACKDIITAGQRCSNRECLGRLHDTCVRNFFRMQQAERCPVCKIEWPGDKFVGERAITTSERYMQGRRRSQSQNTQAANQQNDSEDEDGDS</sequence>
<evidence type="ECO:0000256" key="6">
    <source>
        <dbReference type="ARBA" id="ARBA00022679"/>
    </source>
</evidence>
<protein>
    <recommendedName>
        <fullName evidence="5">Non-structural maintenance of chromosomes element 1 homolog</fullName>
        <ecNumber evidence="4">2.3.2.27</ecNumber>
    </recommendedName>
</protein>
<evidence type="ECO:0000256" key="12">
    <source>
        <dbReference type="ARBA" id="ARBA00023172"/>
    </source>
</evidence>
<evidence type="ECO:0000313" key="19">
    <source>
        <dbReference type="Proteomes" id="UP000214365"/>
    </source>
</evidence>
<dbReference type="EMBL" id="LFMY01000003">
    <property type="protein sequence ID" value="OKL62105.1"/>
    <property type="molecule type" value="Genomic_DNA"/>
</dbReference>
<evidence type="ECO:0000256" key="2">
    <source>
        <dbReference type="ARBA" id="ARBA00004123"/>
    </source>
</evidence>
<evidence type="ECO:0000259" key="17">
    <source>
        <dbReference type="PROSITE" id="PS50089"/>
    </source>
</evidence>
<dbReference type="FunFam" id="1.10.10.10:FF:000725">
    <property type="entry name" value="DNA repair protein Nse1, putative"/>
    <property type="match status" value="1"/>
</dbReference>
<comment type="catalytic activity">
    <reaction evidence="1">
        <text>S-ubiquitinyl-[E2 ubiquitin-conjugating enzyme]-L-cysteine + [acceptor protein]-L-lysine = [E2 ubiquitin-conjugating enzyme]-L-cysteine + N(6)-ubiquitinyl-[acceptor protein]-L-lysine.</text>
        <dbReference type="EC" id="2.3.2.27"/>
    </reaction>
</comment>
<evidence type="ECO:0000256" key="7">
    <source>
        <dbReference type="ARBA" id="ARBA00022723"/>
    </source>
</evidence>
<evidence type="ECO:0000256" key="8">
    <source>
        <dbReference type="ARBA" id="ARBA00022763"/>
    </source>
</evidence>
<proteinExistence type="inferred from homology"/>
<keyword evidence="8" id="KW-0227">DNA damage</keyword>
<dbReference type="GO" id="GO:0061630">
    <property type="term" value="F:ubiquitin protein ligase activity"/>
    <property type="evidence" value="ECO:0007669"/>
    <property type="project" value="UniProtKB-EC"/>
</dbReference>
<dbReference type="PROSITE" id="PS50089">
    <property type="entry name" value="ZF_RING_2"/>
    <property type="match status" value="1"/>
</dbReference>
<feature type="region of interest" description="Disordered" evidence="16">
    <location>
        <begin position="770"/>
        <end position="799"/>
    </location>
</feature>
<name>A0A225B5F8_TALAT</name>
<dbReference type="Pfam" id="PF01266">
    <property type="entry name" value="DAO"/>
    <property type="match status" value="1"/>
</dbReference>
<feature type="domain" description="RING-type" evidence="17">
    <location>
        <begin position="708"/>
        <end position="751"/>
    </location>
</feature>
<evidence type="ECO:0000256" key="13">
    <source>
        <dbReference type="ARBA" id="ARBA00023204"/>
    </source>
</evidence>
<evidence type="ECO:0000256" key="15">
    <source>
        <dbReference type="PROSITE-ProRule" id="PRU00175"/>
    </source>
</evidence>
<keyword evidence="19" id="KW-1185">Reference proteome</keyword>
<dbReference type="InterPro" id="IPR014857">
    <property type="entry name" value="Nse1_RING_C4HC3-type"/>
</dbReference>
<keyword evidence="7" id="KW-0479">Metal-binding</keyword>
<dbReference type="EC" id="2.3.2.27" evidence="4"/>
<evidence type="ECO:0000256" key="3">
    <source>
        <dbReference type="ARBA" id="ARBA00010258"/>
    </source>
</evidence>
<dbReference type="OrthoDB" id="498204at2759"/>
<gene>
    <name evidence="18" type="ORF">UA08_02146</name>
</gene>
<dbReference type="Gene3D" id="3.30.40.10">
    <property type="entry name" value="Zinc/RING finger domain, C3HC4 (zinc finger)"/>
    <property type="match status" value="1"/>
</dbReference>
<dbReference type="InterPro" id="IPR011513">
    <property type="entry name" value="Nse1"/>
</dbReference>
<keyword evidence="14" id="KW-0539">Nucleus</keyword>
<evidence type="ECO:0000256" key="16">
    <source>
        <dbReference type="SAM" id="MobiDB-lite"/>
    </source>
</evidence>
<accession>A0A225B5F8</accession>
<dbReference type="InterPro" id="IPR001841">
    <property type="entry name" value="Znf_RING"/>
</dbReference>
<dbReference type="GO" id="GO:0005634">
    <property type="term" value="C:nucleus"/>
    <property type="evidence" value="ECO:0007669"/>
    <property type="project" value="UniProtKB-SubCell"/>
</dbReference>
<dbReference type="Gene3D" id="1.10.10.10">
    <property type="entry name" value="Winged helix-like DNA-binding domain superfamily/Winged helix DNA-binding domain"/>
    <property type="match status" value="1"/>
</dbReference>
<dbReference type="GeneID" id="31001901"/>
<evidence type="ECO:0000256" key="4">
    <source>
        <dbReference type="ARBA" id="ARBA00012483"/>
    </source>
</evidence>
<evidence type="ECO:0000256" key="5">
    <source>
        <dbReference type="ARBA" id="ARBA00019422"/>
    </source>
</evidence>
<keyword evidence="10" id="KW-0833">Ubl conjugation pathway</keyword>
<keyword evidence="12" id="KW-0233">DNA recombination</keyword>